<organism evidence="2 3">
    <name type="scientific">Candidatus Raymondbacteria bacterium RIFOXYD12_FULL_49_13</name>
    <dbReference type="NCBI Taxonomy" id="1817890"/>
    <lineage>
        <taxon>Bacteria</taxon>
        <taxon>Raymondiibacteriota</taxon>
    </lineage>
</organism>
<feature type="transmembrane region" description="Helical" evidence="1">
    <location>
        <begin position="419"/>
        <end position="438"/>
    </location>
</feature>
<dbReference type="AlphaFoldDB" id="A0A1F7F607"/>
<sequence length="494" mass="53653">MPAHKTWLCVFVLSFFLNGLHAQYSFEPISPEKWHRAIAAAESLGVSFTPVSIVAMGFESDSKKLVILSFDSTGAPVKTVVESGPELYTAILEKRIEQRQKSLVLSTNQARESGRVYFIVTTAMRTLAIYPAGFGTALGEDNADPRTVMGLSLLTFGASLYGSYRFTKGRELGYGRVALMNYGGELATTYSFLTSRIVYGLDIYKPRVQLTTMADPIGGTITFYDTTESEKPGQILAIGSMIGFPLGIYLGSRVNLAGNYQYGNADIIRFFGRSAWLYGFLLPMYSSGDNRHAYNIAAGGLTMGLIPAGIYGGHRLTKGKDYSSGRGFLIETTGIMGGLTGLLAPMLFDADFNSVGSRRIWISSILAGHALGTAFGFKFKEENSYTFFQGVFSGFSAICGSALCLSVPLLAQAESDKQYIVAGIAGAWGGLVLGEYLARSLFEVTGQDQRHVRLNVSLPVAYQWPLLFAPHSIASRDSHATDRRIDLVQASITF</sequence>
<keyword evidence="1" id="KW-0812">Transmembrane</keyword>
<keyword evidence="1" id="KW-0472">Membrane</keyword>
<reference evidence="2 3" key="1">
    <citation type="journal article" date="2016" name="Nat. Commun.">
        <title>Thousands of microbial genomes shed light on interconnected biogeochemical processes in an aquifer system.</title>
        <authorList>
            <person name="Anantharaman K."/>
            <person name="Brown C.T."/>
            <person name="Hug L.A."/>
            <person name="Sharon I."/>
            <person name="Castelle C.J."/>
            <person name="Probst A.J."/>
            <person name="Thomas B.C."/>
            <person name="Singh A."/>
            <person name="Wilkins M.J."/>
            <person name="Karaoz U."/>
            <person name="Brodie E.L."/>
            <person name="Williams K.H."/>
            <person name="Hubbard S.S."/>
            <person name="Banfield J.F."/>
        </authorList>
    </citation>
    <scope>NUCLEOTIDE SEQUENCE [LARGE SCALE GENOMIC DNA]</scope>
</reference>
<protein>
    <submittedName>
        <fullName evidence="2">Uncharacterized protein</fullName>
    </submittedName>
</protein>
<evidence type="ECO:0000313" key="2">
    <source>
        <dbReference type="EMBL" id="OGK01956.1"/>
    </source>
</evidence>
<gene>
    <name evidence="2" type="ORF">A2519_17660</name>
</gene>
<evidence type="ECO:0000256" key="1">
    <source>
        <dbReference type="SAM" id="Phobius"/>
    </source>
</evidence>
<keyword evidence="1" id="KW-1133">Transmembrane helix</keyword>
<name>A0A1F7F607_UNCRA</name>
<feature type="transmembrane region" description="Helical" evidence="1">
    <location>
        <begin position="268"/>
        <end position="286"/>
    </location>
</feature>
<evidence type="ECO:0000313" key="3">
    <source>
        <dbReference type="Proteomes" id="UP000179243"/>
    </source>
</evidence>
<feature type="transmembrane region" description="Helical" evidence="1">
    <location>
        <begin position="360"/>
        <end position="379"/>
    </location>
</feature>
<feature type="transmembrane region" description="Helical" evidence="1">
    <location>
        <begin position="328"/>
        <end position="348"/>
    </location>
</feature>
<comment type="caution">
    <text evidence="2">The sequence shown here is derived from an EMBL/GenBank/DDBJ whole genome shotgun (WGS) entry which is preliminary data.</text>
</comment>
<proteinExistence type="predicted"/>
<dbReference type="EMBL" id="MFYX01000115">
    <property type="protein sequence ID" value="OGK01956.1"/>
    <property type="molecule type" value="Genomic_DNA"/>
</dbReference>
<feature type="transmembrane region" description="Helical" evidence="1">
    <location>
        <begin position="235"/>
        <end position="256"/>
    </location>
</feature>
<accession>A0A1F7F607</accession>
<dbReference type="Proteomes" id="UP000179243">
    <property type="component" value="Unassembled WGS sequence"/>
</dbReference>
<feature type="transmembrane region" description="Helical" evidence="1">
    <location>
        <begin position="391"/>
        <end position="413"/>
    </location>
</feature>
<feature type="transmembrane region" description="Helical" evidence="1">
    <location>
        <begin position="292"/>
        <end position="316"/>
    </location>
</feature>